<dbReference type="SMART" id="SM00211">
    <property type="entry name" value="TY"/>
    <property type="match status" value="1"/>
</dbReference>
<feature type="compositionally biased region" description="Polar residues" evidence="5">
    <location>
        <begin position="153"/>
        <end position="169"/>
    </location>
</feature>
<reference evidence="8" key="1">
    <citation type="submission" date="2022-11" db="UniProtKB">
        <authorList>
            <consortium name="WormBaseParasite"/>
        </authorList>
    </citation>
    <scope>IDENTIFICATION</scope>
</reference>
<feature type="compositionally biased region" description="Low complexity" evidence="5">
    <location>
        <begin position="186"/>
        <end position="200"/>
    </location>
</feature>
<dbReference type="CDD" id="cd00191">
    <property type="entry name" value="TY"/>
    <property type="match status" value="1"/>
</dbReference>
<dbReference type="Gene3D" id="2.10.25.10">
    <property type="entry name" value="Laminin"/>
    <property type="match status" value="6"/>
</dbReference>
<keyword evidence="7" id="KW-1185">Reference proteome</keyword>
<dbReference type="Pfam" id="PF01826">
    <property type="entry name" value="TIL"/>
    <property type="match status" value="4"/>
</dbReference>
<evidence type="ECO:0000256" key="5">
    <source>
        <dbReference type="SAM" id="MobiDB-lite"/>
    </source>
</evidence>
<feature type="compositionally biased region" description="Basic and acidic residues" evidence="5">
    <location>
        <begin position="646"/>
        <end position="655"/>
    </location>
</feature>
<dbReference type="PANTHER" id="PTHR23259">
    <property type="entry name" value="RIDDLE"/>
    <property type="match status" value="1"/>
</dbReference>
<dbReference type="GO" id="GO:0004867">
    <property type="term" value="F:serine-type endopeptidase inhibitor activity"/>
    <property type="evidence" value="ECO:0007669"/>
    <property type="project" value="UniProtKB-KW"/>
</dbReference>
<feature type="disulfide bond" evidence="4">
    <location>
        <begin position="116"/>
        <end position="123"/>
    </location>
</feature>
<dbReference type="AlphaFoldDB" id="A0A914DNM8"/>
<dbReference type="PROSITE" id="PS51162">
    <property type="entry name" value="THYROGLOBULIN_1_2"/>
    <property type="match status" value="1"/>
</dbReference>
<protein>
    <submittedName>
        <fullName evidence="8">Thyroglobulin type-1 domain-containing protein</fullName>
    </submittedName>
</protein>
<evidence type="ECO:0000256" key="2">
    <source>
        <dbReference type="ARBA" id="ARBA00022900"/>
    </source>
</evidence>
<feature type="region of interest" description="Disordered" evidence="5">
    <location>
        <begin position="153"/>
        <end position="209"/>
    </location>
</feature>
<feature type="region of interest" description="Disordered" evidence="5">
    <location>
        <begin position="674"/>
        <end position="697"/>
    </location>
</feature>
<feature type="domain" description="Thyroglobulin type-1" evidence="6">
    <location>
        <begin position="76"/>
        <end position="146"/>
    </location>
</feature>
<dbReference type="CDD" id="cd19941">
    <property type="entry name" value="TIL"/>
    <property type="match status" value="5"/>
</dbReference>
<evidence type="ECO:0000256" key="1">
    <source>
        <dbReference type="ARBA" id="ARBA00022690"/>
    </source>
</evidence>
<keyword evidence="2" id="KW-0722">Serine protease inhibitor</keyword>
<dbReference type="SUPFAM" id="SSF49329">
    <property type="entry name" value="Cu,Zn superoxide dismutase-like"/>
    <property type="match status" value="1"/>
</dbReference>
<evidence type="ECO:0000313" key="8">
    <source>
        <dbReference type="WBParaSite" id="ACRNAN_scaffold3373.g32502.t2"/>
    </source>
</evidence>
<dbReference type="GO" id="GO:0046872">
    <property type="term" value="F:metal ion binding"/>
    <property type="evidence" value="ECO:0007669"/>
    <property type="project" value="InterPro"/>
</dbReference>
<evidence type="ECO:0000256" key="4">
    <source>
        <dbReference type="PROSITE-ProRule" id="PRU00500"/>
    </source>
</evidence>
<proteinExistence type="predicted"/>
<name>A0A914DNM8_9BILA</name>
<dbReference type="InterPro" id="IPR036423">
    <property type="entry name" value="SOD-like_Cu/Zn_dom_sf"/>
</dbReference>
<dbReference type="SUPFAM" id="SSF57567">
    <property type="entry name" value="Serine protease inhibitors"/>
    <property type="match status" value="5"/>
</dbReference>
<accession>A0A914DNM8</accession>
<dbReference type="InterPro" id="IPR036857">
    <property type="entry name" value="Thyroglobulin_1_sf"/>
</dbReference>
<feature type="region of interest" description="Disordered" evidence="5">
    <location>
        <begin position="617"/>
        <end position="657"/>
    </location>
</feature>
<dbReference type="Proteomes" id="UP000887540">
    <property type="component" value="Unplaced"/>
</dbReference>
<sequence length="996" mass="111400">MCRTSFECFPDEKCVDGFCCPYMTFTSPAPTLEAASDPPETTNTLSCPDGTGWLRLCKIDADCIFNDEICANGKCCGSCRQRRLQVLRELQNFISIYGAYVPQCSGEGLYYHEKQCMSGTNECWCVTKYGERIAPSLAKAADELDCEEMVRNFTTPRSPQKGPTTTSKPVTEFNVETDEVEETERATTSTRRTTTATPTTKKSDTFETSTPDKKVVEEFLNDDIDCGQTEEVSYCHYSKCQASCEDPTKTSCEDPTKSLCPAKKCVDGCHCRSGYIRRTDDPKSECILIEDCNKPNTTDVLRQEIQDFICNDPLKQYTYCGSPCPMSCETRLDTACVFDHCVRGCFCRTPYILESNRDPLKSKCVLPAQCPLMKDIFRTAYQEEPSRSNFDTLLNNNFFGNPLTTTITLHRCPDPLKNYLRCGSECPPACNQVKHNCSLSCVAGCFCRTPYILKDINDVNSQCILPQHCSSKPQGALETVKDCRDPRKIWTTCFSKKCVRTCTQWQPFCSPTDCQPGCECRPPYVMKDLNDPESPCILSDECPQPEVIPTSKCRDPLKEFHSCASSCPLACDNLQPQVCTPCISGCFCKNGYILESSKNWAESKCVRINQCAQQLPSPQQTKKNIEAPQKPTQHVPLKPEEEEEEEGKKEEHENQRPNLIQNEALQPQLQPDLVANPQDKSQNVSETDEGFSMIEQDRTSPSILLVPSYCPPTPRDRGGRSCLSDFDCGFQQRCCNVSAGSIFPDPPRCTCLDPNAIWVECGTLCPEYCGQASVPKCSPTCNPGCNCAPGYVKARNDLVAPCVPKTECTKLTKSRNLLFFTTSSTESIKTTTTTYEHLRREQGAHQDNKYAGAELYHKDGSLLGKFVFVKLNGQFQLKGKIYNLPKDSLDFALDLHQFGDSVISGCRHIGWSIGINGNSSSTDDAYSHNWLRIHVEPDAFDKAREVERTLDQEDFNNYQAIIGRSLVLHRLVKNNETGQFLTGEPVSCATIGFYQI</sequence>
<dbReference type="InterPro" id="IPR051368">
    <property type="entry name" value="SerProtInhib-TIL_Domain"/>
</dbReference>
<dbReference type="InterPro" id="IPR002919">
    <property type="entry name" value="TIL_dom"/>
</dbReference>
<evidence type="ECO:0000259" key="6">
    <source>
        <dbReference type="PROSITE" id="PS51162"/>
    </source>
</evidence>
<dbReference type="PANTHER" id="PTHR23259:SF70">
    <property type="entry name" value="ACCESSORY GLAND PROTEIN ACP62F-RELATED"/>
    <property type="match status" value="1"/>
</dbReference>
<dbReference type="GO" id="GO:0006801">
    <property type="term" value="P:superoxide metabolic process"/>
    <property type="evidence" value="ECO:0007669"/>
    <property type="project" value="InterPro"/>
</dbReference>
<keyword evidence="3 4" id="KW-1015">Disulfide bond</keyword>
<dbReference type="WBParaSite" id="ACRNAN_scaffold3373.g32502.t2">
    <property type="protein sequence ID" value="ACRNAN_scaffold3373.g32502.t2"/>
    <property type="gene ID" value="ACRNAN_scaffold3373.g32502"/>
</dbReference>
<comment type="caution">
    <text evidence="4">Lacks conserved residue(s) required for the propagation of feature annotation.</text>
</comment>
<evidence type="ECO:0000313" key="7">
    <source>
        <dbReference type="Proteomes" id="UP000887540"/>
    </source>
</evidence>
<dbReference type="InterPro" id="IPR036084">
    <property type="entry name" value="Ser_inhib-like_sf"/>
</dbReference>
<dbReference type="SUPFAM" id="SSF57610">
    <property type="entry name" value="Thyroglobulin type-1 domain"/>
    <property type="match status" value="1"/>
</dbReference>
<keyword evidence="1" id="KW-0646">Protease inhibitor</keyword>
<dbReference type="InterPro" id="IPR000716">
    <property type="entry name" value="Thyroglobulin_1"/>
</dbReference>
<dbReference type="Pfam" id="PF00086">
    <property type="entry name" value="Thyroglobulin_1"/>
    <property type="match status" value="1"/>
</dbReference>
<evidence type="ECO:0000256" key="3">
    <source>
        <dbReference type="ARBA" id="ARBA00023157"/>
    </source>
</evidence>
<organism evidence="7 8">
    <name type="scientific">Acrobeloides nanus</name>
    <dbReference type="NCBI Taxonomy" id="290746"/>
    <lineage>
        <taxon>Eukaryota</taxon>
        <taxon>Metazoa</taxon>
        <taxon>Ecdysozoa</taxon>
        <taxon>Nematoda</taxon>
        <taxon>Chromadorea</taxon>
        <taxon>Rhabditida</taxon>
        <taxon>Tylenchina</taxon>
        <taxon>Cephalobomorpha</taxon>
        <taxon>Cephaloboidea</taxon>
        <taxon>Cephalobidae</taxon>
        <taxon>Acrobeloides</taxon>
    </lineage>
</organism>